<sequence length="803" mass="91774">MDQSLFQSIEVRNETSAPFTADVMFDVSHIFVPLSSSTNIGKSVHELERDILHLEKEESKARSWLVDNARTGGLRLWRQMLEKRADVNMFSTQSIRELQSFYSHESSERDKTCVRLEWRVRMKLYAQHETDLNNAMQRSRLSLLERGGRVGVIEKEEAASWLSILVSHLVHLEGLHRAEVDGDNNRRRGNIEDVQKPISVAIAAIPLEEQRYRSSIATEWREEVLPLGDTCSTTLLHIHSTFVEDRDDLCGAYVLGRSTFLEEEFDELHALQRDEQCQRHSASCVDVVIIPEMLARRRLLATSTLLRQLSNFDQEWRTTRASIESSEPIDRRLCHSGLELVEEETTARWSLFIDLAANTTLELHLMWSKHVAFKLYTEFLRTSAQMSIASLEEAQWRHTIELQAAVEYQEIHARFGMQEEAIMERAQLCERRWAGAVFLEYLRHRVFLVEQQHFECELLVEDEATSVFNATSNEEASSRRALQDFWALVNGVKTLEQQEALSRLLAEERLQRESMMLSSVEWTQSLLRVCAAQSILLDESRARCSIMSTEIVSAKLLDLNGCLEPIGRKCIVSQRASSLTDCVERWSRSLIQSTADVERTVILEALHREDLVVAHARFRFLLFTDCLATVFESSRRNSIATAALSHGGAAWWSTATRTMQSLDPLWEAERRFRKQVEITERNYRSDLQRHGDHLAGALSASYSSFATSSDRYGKPPTILNSTQRKLYNEWADNVGSSSSIDDVALRNSHTLPSPVHRSPHPPSMIKPAYSSSSHQQRSSTLFTAVLPLSHSSPSPARRSLFQD</sequence>
<gene>
    <name evidence="2" type="ORF">BSAL_73965</name>
</gene>
<accession>A0A0S4IU37</accession>
<evidence type="ECO:0000256" key="1">
    <source>
        <dbReference type="SAM" id="MobiDB-lite"/>
    </source>
</evidence>
<name>A0A0S4IU37_BODSA</name>
<organism evidence="2 3">
    <name type="scientific">Bodo saltans</name>
    <name type="common">Flagellated protozoan</name>
    <dbReference type="NCBI Taxonomy" id="75058"/>
    <lineage>
        <taxon>Eukaryota</taxon>
        <taxon>Discoba</taxon>
        <taxon>Euglenozoa</taxon>
        <taxon>Kinetoplastea</taxon>
        <taxon>Metakinetoplastina</taxon>
        <taxon>Eubodonida</taxon>
        <taxon>Bodonidae</taxon>
        <taxon>Bodo</taxon>
    </lineage>
</organism>
<protein>
    <submittedName>
        <fullName evidence="2">Uncharacterized protein</fullName>
    </submittedName>
</protein>
<dbReference type="Proteomes" id="UP000051952">
    <property type="component" value="Unassembled WGS sequence"/>
</dbReference>
<dbReference type="EMBL" id="CYKH01000635">
    <property type="protein sequence ID" value="CUG08023.1"/>
    <property type="molecule type" value="Genomic_DNA"/>
</dbReference>
<dbReference type="AlphaFoldDB" id="A0A0S4IU37"/>
<reference evidence="3" key="1">
    <citation type="submission" date="2015-09" db="EMBL/GenBank/DDBJ databases">
        <authorList>
            <consortium name="Pathogen Informatics"/>
        </authorList>
    </citation>
    <scope>NUCLEOTIDE SEQUENCE [LARGE SCALE GENOMIC DNA]</scope>
    <source>
        <strain evidence="3">Lake Konstanz</strain>
    </source>
</reference>
<feature type="compositionally biased region" description="Low complexity" evidence="1">
    <location>
        <begin position="770"/>
        <end position="779"/>
    </location>
</feature>
<evidence type="ECO:0000313" key="3">
    <source>
        <dbReference type="Proteomes" id="UP000051952"/>
    </source>
</evidence>
<feature type="region of interest" description="Disordered" evidence="1">
    <location>
        <begin position="749"/>
        <end position="803"/>
    </location>
</feature>
<proteinExistence type="predicted"/>
<dbReference type="VEuPathDB" id="TriTrypDB:BSAL_73965"/>
<evidence type="ECO:0000313" key="2">
    <source>
        <dbReference type="EMBL" id="CUG08023.1"/>
    </source>
</evidence>
<keyword evidence="3" id="KW-1185">Reference proteome</keyword>